<evidence type="ECO:0000256" key="1">
    <source>
        <dbReference type="ARBA" id="ARBA00010688"/>
    </source>
</evidence>
<evidence type="ECO:0000313" key="6">
    <source>
        <dbReference type="Proteomes" id="UP000193334"/>
    </source>
</evidence>
<dbReference type="PROSITE" id="PS00583">
    <property type="entry name" value="PFKB_KINASES_1"/>
    <property type="match status" value="1"/>
</dbReference>
<evidence type="ECO:0000259" key="4">
    <source>
        <dbReference type="Pfam" id="PF00294"/>
    </source>
</evidence>
<evidence type="ECO:0000256" key="3">
    <source>
        <dbReference type="ARBA" id="ARBA00022777"/>
    </source>
</evidence>
<keyword evidence="2 5" id="KW-0808">Transferase</keyword>
<accession>A0A1W6LLJ4</accession>
<dbReference type="GO" id="GO:0047590">
    <property type="term" value="F:5-dehydro-2-deoxygluconokinase activity"/>
    <property type="evidence" value="ECO:0007669"/>
    <property type="project" value="UniProtKB-EC"/>
</dbReference>
<dbReference type="AlphaFoldDB" id="A0A1W6LLJ4"/>
<comment type="similarity">
    <text evidence="1">Belongs to the carbohydrate kinase PfkB family.</text>
</comment>
<dbReference type="InterPro" id="IPR050306">
    <property type="entry name" value="PfkB_Carbo_kinase"/>
</dbReference>
<dbReference type="EMBL" id="CP021023">
    <property type="protein sequence ID" value="ARN56626.1"/>
    <property type="molecule type" value="Genomic_DNA"/>
</dbReference>
<dbReference type="Pfam" id="PF00294">
    <property type="entry name" value="PfkB"/>
    <property type="match status" value="1"/>
</dbReference>
<dbReference type="RefSeq" id="WP_085755314.1">
    <property type="nucleotide sequence ID" value="NZ_CP021023.1"/>
</dbReference>
<dbReference type="PANTHER" id="PTHR43085">
    <property type="entry name" value="HEXOKINASE FAMILY MEMBER"/>
    <property type="match status" value="1"/>
</dbReference>
<dbReference type="CDD" id="cd01167">
    <property type="entry name" value="bac_FRK"/>
    <property type="match status" value="1"/>
</dbReference>
<protein>
    <submittedName>
        <fullName evidence="5">5-dehydro-2-deoxygluconokinase</fullName>
        <ecNumber evidence="5">2.7.1.92</ecNumber>
    </submittedName>
</protein>
<dbReference type="Gene3D" id="3.40.1190.20">
    <property type="match status" value="1"/>
</dbReference>
<dbReference type="SUPFAM" id="SSF53613">
    <property type="entry name" value="Ribokinase-like"/>
    <property type="match status" value="1"/>
</dbReference>
<dbReference type="InterPro" id="IPR029056">
    <property type="entry name" value="Ribokinase-like"/>
</dbReference>
<dbReference type="PANTHER" id="PTHR43085:SF57">
    <property type="entry name" value="CARBOHYDRATE KINASE PFKB DOMAIN-CONTAINING PROTEIN"/>
    <property type="match status" value="1"/>
</dbReference>
<evidence type="ECO:0000313" key="5">
    <source>
        <dbReference type="EMBL" id="ARN56626.1"/>
    </source>
</evidence>
<dbReference type="STRING" id="1941349.STSP1_01013"/>
<dbReference type="InterPro" id="IPR011611">
    <property type="entry name" value="PfkB_dom"/>
</dbReference>
<reference evidence="6" key="1">
    <citation type="submission" date="2017-04" db="EMBL/GenBank/DDBJ databases">
        <title>Comparative genomics and description of representatives of a novel lineage of planctomycetes thriving in anoxic sediments.</title>
        <authorList>
            <person name="Spring S."/>
            <person name="Bunk B."/>
            <person name="Sproer C."/>
        </authorList>
    </citation>
    <scope>NUCLEOTIDE SEQUENCE [LARGE SCALE GENOMIC DNA]</scope>
    <source>
        <strain evidence="6">ST-PulAB-D4</strain>
    </source>
</reference>
<feature type="domain" description="Carbohydrate kinase PfkB" evidence="4">
    <location>
        <begin position="27"/>
        <end position="292"/>
    </location>
</feature>
<name>A0A1W6LLJ4_9BACT</name>
<keyword evidence="6" id="KW-1185">Reference proteome</keyword>
<dbReference type="Proteomes" id="UP000193334">
    <property type="component" value="Chromosome"/>
</dbReference>
<sequence>MENSFKTPFSIVGIGEILFDNLPSGRRLGGAPANFAIHCSLLGAESKVVSSVGKDACGREIIEQLKAKGLNTSCISVNEHPTGSVEVKLSPEGHPEYIINENAAWDYISLNRQTLEVAENCDAVCFGSLAQRNETSRKSILQFLDAAGKNCFKVFDVNVRQHYYSKEIIENSLKLANILKLNDEELNLFQQMFALKDKKLKAIDYLLDTFDLELVALTLGDKGSVMVSKDDISLIKAEPAEVKDTVGAGDCFTAVMVYSLLCRLSIEEANEFASRAASFVCSQDGATPRLPENILAEMKNRQKNTLQK</sequence>
<dbReference type="KEGG" id="pbp:STSP1_01013"/>
<dbReference type="EC" id="2.7.1.92" evidence="5"/>
<organism evidence="5 6">
    <name type="scientific">Sedimentisphaera salicampi</name>
    <dbReference type="NCBI Taxonomy" id="1941349"/>
    <lineage>
        <taxon>Bacteria</taxon>
        <taxon>Pseudomonadati</taxon>
        <taxon>Planctomycetota</taxon>
        <taxon>Phycisphaerae</taxon>
        <taxon>Sedimentisphaerales</taxon>
        <taxon>Sedimentisphaeraceae</taxon>
        <taxon>Sedimentisphaera</taxon>
    </lineage>
</organism>
<evidence type="ECO:0000256" key="2">
    <source>
        <dbReference type="ARBA" id="ARBA00022679"/>
    </source>
</evidence>
<gene>
    <name evidence="5" type="primary">iolC_3</name>
    <name evidence="5" type="ORF">STSP1_01013</name>
</gene>
<proteinExistence type="inferred from homology"/>
<dbReference type="InterPro" id="IPR002173">
    <property type="entry name" value="Carboh/pur_kinase_PfkB_CS"/>
</dbReference>
<keyword evidence="3 5" id="KW-0418">Kinase</keyword>